<dbReference type="Pfam" id="PF04055">
    <property type="entry name" value="Radical_SAM"/>
    <property type="match status" value="1"/>
</dbReference>
<feature type="non-terminal residue" evidence="8">
    <location>
        <position position="339"/>
    </location>
</feature>
<reference evidence="8" key="1">
    <citation type="journal article" date="2013" name="Environ. Microbiol.">
        <title>Microbiota from the distal guts of lean and obese adolescents exhibit partial functional redundancy besides clear differences in community structure.</title>
        <authorList>
            <person name="Ferrer M."/>
            <person name="Ruiz A."/>
            <person name="Lanza F."/>
            <person name="Haange S.B."/>
            <person name="Oberbach A."/>
            <person name="Till H."/>
            <person name="Bargiela R."/>
            <person name="Campoy C."/>
            <person name="Segura M.T."/>
            <person name="Richter M."/>
            <person name="von Bergen M."/>
            <person name="Seifert J."/>
            <person name="Suarez A."/>
        </authorList>
    </citation>
    <scope>NUCLEOTIDE SEQUENCE</scope>
</reference>
<evidence type="ECO:0000256" key="3">
    <source>
        <dbReference type="ARBA" id="ARBA00022691"/>
    </source>
</evidence>
<protein>
    <submittedName>
        <fullName evidence="8">Radical SAM domain-containing protein</fullName>
    </submittedName>
</protein>
<dbReference type="InterPro" id="IPR017200">
    <property type="entry name" value="PqqE-like"/>
</dbReference>
<organism evidence="8">
    <name type="scientific">human gut metagenome</name>
    <dbReference type="NCBI Taxonomy" id="408170"/>
    <lineage>
        <taxon>unclassified sequences</taxon>
        <taxon>metagenomes</taxon>
        <taxon>organismal metagenomes</taxon>
    </lineage>
</organism>
<dbReference type="SFLD" id="SFLDG01386">
    <property type="entry name" value="main_SPASM_domain-containing"/>
    <property type="match status" value="1"/>
</dbReference>
<dbReference type="GO" id="GO:0051539">
    <property type="term" value="F:4 iron, 4 sulfur cluster binding"/>
    <property type="evidence" value="ECO:0007669"/>
    <property type="project" value="UniProtKB-KW"/>
</dbReference>
<evidence type="ECO:0000256" key="6">
    <source>
        <dbReference type="ARBA" id="ARBA00023014"/>
    </source>
</evidence>
<dbReference type="InterPro" id="IPR007197">
    <property type="entry name" value="rSAM"/>
</dbReference>
<keyword evidence="4" id="KW-0479">Metal-binding</keyword>
<evidence type="ECO:0000259" key="7">
    <source>
        <dbReference type="PROSITE" id="PS51918"/>
    </source>
</evidence>
<dbReference type="SFLD" id="SFLDS00029">
    <property type="entry name" value="Radical_SAM"/>
    <property type="match status" value="2"/>
</dbReference>
<comment type="caution">
    <text evidence="8">The sequence shown here is derived from an EMBL/GenBank/DDBJ whole genome shotgun (WGS) entry which is preliminary data.</text>
</comment>
<dbReference type="GO" id="GO:0046872">
    <property type="term" value="F:metal ion binding"/>
    <property type="evidence" value="ECO:0007669"/>
    <property type="project" value="UniProtKB-KW"/>
</dbReference>
<dbReference type="SFLD" id="SFLDG01387">
    <property type="entry name" value="BtrN-like_SPASM_domain_contain"/>
    <property type="match status" value="1"/>
</dbReference>
<dbReference type="InterPro" id="IPR013785">
    <property type="entry name" value="Aldolase_TIM"/>
</dbReference>
<dbReference type="InterPro" id="IPR058240">
    <property type="entry name" value="rSAM_sf"/>
</dbReference>
<dbReference type="InterPro" id="IPR034391">
    <property type="entry name" value="AdoMet-like_SPASM_containing"/>
</dbReference>
<accession>K1TQB7</accession>
<dbReference type="CDD" id="cd01335">
    <property type="entry name" value="Radical_SAM"/>
    <property type="match status" value="1"/>
</dbReference>
<dbReference type="PANTHER" id="PTHR11228">
    <property type="entry name" value="RADICAL SAM DOMAIN PROTEIN"/>
    <property type="match status" value="1"/>
</dbReference>
<dbReference type="Gene3D" id="3.20.20.70">
    <property type="entry name" value="Aldolase class I"/>
    <property type="match status" value="1"/>
</dbReference>
<comment type="cofactor">
    <cofactor evidence="1">
        <name>[4Fe-4S] cluster</name>
        <dbReference type="ChEBI" id="CHEBI:49883"/>
    </cofactor>
</comment>
<dbReference type="EMBL" id="AJWZ01002090">
    <property type="protein sequence ID" value="EKC71918.1"/>
    <property type="molecule type" value="Genomic_DNA"/>
</dbReference>
<dbReference type="SMART" id="SM00729">
    <property type="entry name" value="Elp3"/>
    <property type="match status" value="1"/>
</dbReference>
<keyword evidence="2" id="KW-0004">4Fe-4S</keyword>
<gene>
    <name evidence="8" type="ORF">OBE_03153</name>
</gene>
<dbReference type="AlphaFoldDB" id="K1TQB7"/>
<keyword evidence="5" id="KW-0408">Iron</keyword>
<sequence length="339" mass="39084">MIGGEMLKEIYKLGELTIQSNIRNTERVTHPLRDLFWECTLSCNAKCKHCGSSAEKRKYEGELTTEEIKSAFKQIADSMDASKILINVTGGEPLVRQDLCEVMEYASKEFGFHWGMTTNGILLNEKNIEKLKNANMESISVSIDGLQETHDEFRGVPGSYNIIINNIKKLKEADFVKHLQVTTVFHKKNINQLQELYDIMKNLGLDSWRLVSMDPIGRANENSELLLDGKELKELLDFIKSKNKKHCLQLSYGCPGFLGLDYEKEVRRQYFYCRTGISVASILYNGDLFVCPNVPRVSRLIQGNIRTDNFKEVWDNKYTEFRDKNRMACEECNKCENWD</sequence>
<name>K1TQB7_9ZZZZ</name>
<dbReference type="SUPFAM" id="SSF102114">
    <property type="entry name" value="Radical SAM enzymes"/>
    <property type="match status" value="1"/>
</dbReference>
<evidence type="ECO:0000256" key="4">
    <source>
        <dbReference type="ARBA" id="ARBA00022723"/>
    </source>
</evidence>
<evidence type="ECO:0000256" key="1">
    <source>
        <dbReference type="ARBA" id="ARBA00001966"/>
    </source>
</evidence>
<keyword evidence="6" id="KW-0411">Iron-sulfur</keyword>
<dbReference type="InterPro" id="IPR023885">
    <property type="entry name" value="4Fe4S-binding_SPASM_dom"/>
</dbReference>
<dbReference type="Pfam" id="PF13186">
    <property type="entry name" value="SPASM"/>
    <property type="match status" value="1"/>
</dbReference>
<dbReference type="PIRSF" id="PIRSF037420">
    <property type="entry name" value="PQQ_syn_pqqE"/>
    <property type="match status" value="1"/>
</dbReference>
<dbReference type="GO" id="GO:0003824">
    <property type="term" value="F:catalytic activity"/>
    <property type="evidence" value="ECO:0007669"/>
    <property type="project" value="InterPro"/>
</dbReference>
<keyword evidence="3" id="KW-0949">S-adenosyl-L-methionine</keyword>
<dbReference type="PROSITE" id="PS51918">
    <property type="entry name" value="RADICAL_SAM"/>
    <property type="match status" value="1"/>
</dbReference>
<dbReference type="InterPro" id="IPR050377">
    <property type="entry name" value="Radical_SAM_PqqE_MftC-like"/>
</dbReference>
<dbReference type="SFLD" id="SFLDG01067">
    <property type="entry name" value="SPASM/twitch_domain_containing"/>
    <property type="match status" value="2"/>
</dbReference>
<proteinExistence type="predicted"/>
<evidence type="ECO:0000256" key="2">
    <source>
        <dbReference type="ARBA" id="ARBA00022485"/>
    </source>
</evidence>
<feature type="domain" description="Radical SAM core" evidence="7">
    <location>
        <begin position="24"/>
        <end position="245"/>
    </location>
</feature>
<dbReference type="PANTHER" id="PTHR11228:SF7">
    <property type="entry name" value="PQQA PEPTIDE CYCLASE"/>
    <property type="match status" value="1"/>
</dbReference>
<evidence type="ECO:0000313" key="8">
    <source>
        <dbReference type="EMBL" id="EKC71918.1"/>
    </source>
</evidence>
<evidence type="ECO:0000256" key="5">
    <source>
        <dbReference type="ARBA" id="ARBA00023004"/>
    </source>
</evidence>
<dbReference type="InterPro" id="IPR006638">
    <property type="entry name" value="Elp3/MiaA/NifB-like_rSAM"/>
</dbReference>